<comment type="caution">
    <text evidence="2">The sequence shown here is derived from an EMBL/GenBank/DDBJ whole genome shotgun (WGS) entry which is preliminary data.</text>
</comment>
<feature type="compositionally biased region" description="Polar residues" evidence="1">
    <location>
        <begin position="305"/>
        <end position="315"/>
    </location>
</feature>
<feature type="region of interest" description="Disordered" evidence="1">
    <location>
        <begin position="226"/>
        <end position="315"/>
    </location>
</feature>
<feature type="compositionally biased region" description="Polar residues" evidence="1">
    <location>
        <begin position="226"/>
        <end position="241"/>
    </location>
</feature>
<reference evidence="2" key="1">
    <citation type="submission" date="2023-08" db="EMBL/GenBank/DDBJ databases">
        <authorList>
            <person name="Audoor S."/>
            <person name="Bilcke G."/>
        </authorList>
    </citation>
    <scope>NUCLEOTIDE SEQUENCE</scope>
</reference>
<evidence type="ECO:0000313" key="3">
    <source>
        <dbReference type="Proteomes" id="UP001295423"/>
    </source>
</evidence>
<evidence type="ECO:0000313" key="2">
    <source>
        <dbReference type="EMBL" id="CAJ1964853.1"/>
    </source>
</evidence>
<feature type="region of interest" description="Disordered" evidence="1">
    <location>
        <begin position="189"/>
        <end position="213"/>
    </location>
</feature>
<dbReference type="EMBL" id="CAKOGP040002202">
    <property type="protein sequence ID" value="CAJ1964853.1"/>
    <property type="molecule type" value="Genomic_DNA"/>
</dbReference>
<protein>
    <submittedName>
        <fullName evidence="2">Uncharacterized protein</fullName>
    </submittedName>
</protein>
<proteinExistence type="predicted"/>
<dbReference type="Proteomes" id="UP001295423">
    <property type="component" value="Unassembled WGS sequence"/>
</dbReference>
<sequence>MNRDNDDTFTSLLSNQRKLLMQIQQEINVAGARPSEARHPYEQEMQRATLSNFITSTMSGASSQSTAMHPVSSMISHYRPGSESAFRIVNSQRPHLPPHYQQQDSLSSSVSSPMPSQSQSLPPPLPPSQMATSRPQPSSTSISSRSFTNDLLQDYMLEPTPLRMKRLSLSLGFSSSDDLNDFLEESSFLRGSESRRGSVKLTGANQNTHDHHTMHDDLSRIQASQGLFDTDSDSPGDSSFSHLFDELKPRHSSPKDKDNDNTTTSSVRKKKEGRNDRRQNKRRKKNHHPGDSKDSKETKRKEENTTYQPNINTNRKISSEVQKLADALEKSAQSQQDIHLWDRKMGLKRSHSKTMTQSMQSRKRLRGCLHKISEVVKKPT</sequence>
<name>A0AAD2PX53_9STRA</name>
<feature type="region of interest" description="Disordered" evidence="1">
    <location>
        <begin position="344"/>
        <end position="363"/>
    </location>
</feature>
<feature type="compositionally biased region" description="Low complexity" evidence="1">
    <location>
        <begin position="128"/>
        <end position="146"/>
    </location>
</feature>
<organism evidence="2 3">
    <name type="scientific">Cylindrotheca closterium</name>
    <dbReference type="NCBI Taxonomy" id="2856"/>
    <lineage>
        <taxon>Eukaryota</taxon>
        <taxon>Sar</taxon>
        <taxon>Stramenopiles</taxon>
        <taxon>Ochrophyta</taxon>
        <taxon>Bacillariophyta</taxon>
        <taxon>Bacillariophyceae</taxon>
        <taxon>Bacillariophycidae</taxon>
        <taxon>Bacillariales</taxon>
        <taxon>Bacillariaceae</taxon>
        <taxon>Cylindrotheca</taxon>
    </lineage>
</organism>
<keyword evidence="3" id="KW-1185">Reference proteome</keyword>
<evidence type="ECO:0000256" key="1">
    <source>
        <dbReference type="SAM" id="MobiDB-lite"/>
    </source>
</evidence>
<feature type="compositionally biased region" description="Basic and acidic residues" evidence="1">
    <location>
        <begin position="243"/>
        <end position="260"/>
    </location>
</feature>
<dbReference type="AlphaFoldDB" id="A0AAD2PX53"/>
<accession>A0AAD2PX53</accession>
<feature type="compositionally biased region" description="Basic and acidic residues" evidence="1">
    <location>
        <begin position="288"/>
        <end position="304"/>
    </location>
</feature>
<gene>
    <name evidence="2" type="ORF">CYCCA115_LOCUS20826</name>
</gene>
<feature type="compositionally biased region" description="Low complexity" evidence="1">
    <location>
        <begin position="101"/>
        <end position="120"/>
    </location>
</feature>
<feature type="region of interest" description="Disordered" evidence="1">
    <location>
        <begin position="94"/>
        <end position="147"/>
    </location>
</feature>